<evidence type="ECO:0000256" key="1">
    <source>
        <dbReference type="SAM" id="Coils"/>
    </source>
</evidence>
<organism evidence="2 3">
    <name type="scientific">Ameca splendens</name>
    <dbReference type="NCBI Taxonomy" id="208324"/>
    <lineage>
        <taxon>Eukaryota</taxon>
        <taxon>Metazoa</taxon>
        <taxon>Chordata</taxon>
        <taxon>Craniata</taxon>
        <taxon>Vertebrata</taxon>
        <taxon>Euteleostomi</taxon>
        <taxon>Actinopterygii</taxon>
        <taxon>Neopterygii</taxon>
        <taxon>Teleostei</taxon>
        <taxon>Neoteleostei</taxon>
        <taxon>Acanthomorphata</taxon>
        <taxon>Ovalentaria</taxon>
        <taxon>Atherinomorphae</taxon>
        <taxon>Cyprinodontiformes</taxon>
        <taxon>Goodeidae</taxon>
        <taxon>Ameca</taxon>
    </lineage>
</organism>
<keyword evidence="1" id="KW-0175">Coiled coil</keyword>
<feature type="non-terminal residue" evidence="2">
    <location>
        <position position="1"/>
    </location>
</feature>
<dbReference type="Proteomes" id="UP001469553">
    <property type="component" value="Unassembled WGS sequence"/>
</dbReference>
<name>A0ABV0ZXQ7_9TELE</name>
<accession>A0ABV0ZXQ7</accession>
<evidence type="ECO:0000313" key="3">
    <source>
        <dbReference type="Proteomes" id="UP001469553"/>
    </source>
</evidence>
<protein>
    <recommendedName>
        <fullName evidence="4">Centromere protein P</fullName>
    </recommendedName>
</protein>
<reference evidence="2 3" key="1">
    <citation type="submission" date="2021-06" db="EMBL/GenBank/DDBJ databases">
        <authorList>
            <person name="Palmer J.M."/>
        </authorList>
    </citation>
    <scope>NUCLEOTIDE SEQUENCE [LARGE SCALE GENOMIC DNA]</scope>
    <source>
        <strain evidence="2 3">AS_MEX2019</strain>
        <tissue evidence="2">Muscle</tissue>
    </source>
</reference>
<dbReference type="PANTHER" id="PTHR28577:SF1">
    <property type="entry name" value="CENTROMERE PROTEIN P"/>
    <property type="match status" value="1"/>
</dbReference>
<proteinExistence type="predicted"/>
<dbReference type="InterPro" id="IPR027801">
    <property type="entry name" value="CENP-P"/>
</dbReference>
<keyword evidence="3" id="KW-1185">Reference proteome</keyword>
<evidence type="ECO:0000313" key="2">
    <source>
        <dbReference type="EMBL" id="MEQ2311048.1"/>
    </source>
</evidence>
<dbReference type="PANTHER" id="PTHR28577">
    <property type="entry name" value="CENTROMERE PROTEIN P"/>
    <property type="match status" value="1"/>
</dbReference>
<dbReference type="EMBL" id="JAHRIP010076338">
    <property type="protein sequence ID" value="MEQ2311048.1"/>
    <property type="molecule type" value="Genomic_DNA"/>
</dbReference>
<gene>
    <name evidence="2" type="ORF">AMECASPLE_015593</name>
</gene>
<comment type="caution">
    <text evidence="2">The sequence shown here is derived from an EMBL/GenBank/DDBJ whole genome shotgun (WGS) entry which is preliminary data.</text>
</comment>
<feature type="coiled-coil region" evidence="1">
    <location>
        <begin position="6"/>
        <end position="33"/>
    </location>
</feature>
<feature type="coiled-coil region" evidence="1">
    <location>
        <begin position="61"/>
        <end position="88"/>
    </location>
</feature>
<evidence type="ECO:0008006" key="4">
    <source>
        <dbReference type="Google" id="ProtNLM"/>
    </source>
</evidence>
<sequence>NEGRKMSENTEEVKLLEAQIMHLQAEIEALQQQQQVNCKDITFQFTGQMQDALAFLCGQTQDLEEMVVSRLKEEVEELEEDLKLQTRIDGISLNSCIRKTLQNRGQEVVQLLCLSGRCSELVFQVEFQLSEVKDGSRTERKISDLNLVLDSNDLQSLSSFLSRYRPAPINNGKII</sequence>
<dbReference type="Pfam" id="PF13096">
    <property type="entry name" value="CENP-P"/>
    <property type="match status" value="1"/>
</dbReference>